<feature type="compositionally biased region" description="Basic residues" evidence="3">
    <location>
        <begin position="187"/>
        <end position="203"/>
    </location>
</feature>
<dbReference type="GO" id="GO:0005634">
    <property type="term" value="C:nucleus"/>
    <property type="evidence" value="ECO:0007669"/>
    <property type="project" value="TreeGrafter"/>
</dbReference>
<keyword evidence="1 2" id="KW-0694">RNA-binding</keyword>
<organism evidence="5">
    <name type="scientific">Caligus rogercresseyi</name>
    <name type="common">Sea louse</name>
    <dbReference type="NCBI Taxonomy" id="217165"/>
    <lineage>
        <taxon>Eukaryota</taxon>
        <taxon>Metazoa</taxon>
        <taxon>Ecdysozoa</taxon>
        <taxon>Arthropoda</taxon>
        <taxon>Crustacea</taxon>
        <taxon>Multicrustacea</taxon>
        <taxon>Hexanauplia</taxon>
        <taxon>Copepoda</taxon>
        <taxon>Siphonostomatoida</taxon>
        <taxon>Caligidae</taxon>
        <taxon>Caligus</taxon>
    </lineage>
</organism>
<sequence>MPSGSRVYIGNLPENVRERDVEKFLKDHGRIREVVIKSGYGFVEFDDPRDADDVVNDMDGKDFQGGRIRVEMARDPRDRRDRDRGSDRRGGFDRGRDRGGRRGNPPGPKTNYRVVVENLSSRTSWQDLKDYFRAAGDITYTNAHTPRQGEGIVEFASSKGLDYALDHQNELELDGRRLKVYEENRRSRSRSYGRYRSRSRSRSGSRSGSRYRFNSRSRSRSPQSKNRSASRSKSRSRSRSRDDN</sequence>
<evidence type="ECO:0000256" key="2">
    <source>
        <dbReference type="PROSITE-ProRule" id="PRU00176"/>
    </source>
</evidence>
<dbReference type="InterPro" id="IPR050374">
    <property type="entry name" value="RRT5_SRSF_SR"/>
</dbReference>
<dbReference type="PANTHER" id="PTHR23003:SF51">
    <property type="entry name" value="SERINE-ARGININE PROTEIN 55"/>
    <property type="match status" value="1"/>
</dbReference>
<dbReference type="InterPro" id="IPR012677">
    <property type="entry name" value="Nucleotide-bd_a/b_plait_sf"/>
</dbReference>
<proteinExistence type="evidence at transcript level"/>
<dbReference type="SUPFAM" id="SSF54928">
    <property type="entry name" value="RNA-binding domain, RBD"/>
    <property type="match status" value="2"/>
</dbReference>
<accession>C1BNF3</accession>
<dbReference type="EMBL" id="BT076132">
    <property type="protein sequence ID" value="ACO10556.1"/>
    <property type="molecule type" value="mRNA"/>
</dbReference>
<name>C1BNF3_CALRO</name>
<dbReference type="SMART" id="SM00360">
    <property type="entry name" value="RRM"/>
    <property type="match status" value="2"/>
</dbReference>
<evidence type="ECO:0000256" key="1">
    <source>
        <dbReference type="ARBA" id="ARBA00022884"/>
    </source>
</evidence>
<dbReference type="PANTHER" id="PTHR23003">
    <property type="entry name" value="RNA RECOGNITION MOTIF RRM DOMAIN CONTAINING PROTEIN"/>
    <property type="match status" value="1"/>
</dbReference>
<feature type="region of interest" description="Disordered" evidence="3">
    <location>
        <begin position="51"/>
        <end position="112"/>
    </location>
</feature>
<dbReference type="InterPro" id="IPR000504">
    <property type="entry name" value="RRM_dom"/>
</dbReference>
<dbReference type="PROSITE" id="PS50102">
    <property type="entry name" value="RRM"/>
    <property type="match status" value="2"/>
</dbReference>
<dbReference type="GO" id="GO:0005737">
    <property type="term" value="C:cytoplasm"/>
    <property type="evidence" value="ECO:0007669"/>
    <property type="project" value="TreeGrafter"/>
</dbReference>
<dbReference type="InterPro" id="IPR035979">
    <property type="entry name" value="RBD_domain_sf"/>
</dbReference>
<gene>
    <name evidence="5" type="primary">SRR55</name>
</gene>
<feature type="compositionally biased region" description="Basic residues" evidence="3">
    <location>
        <begin position="228"/>
        <end position="238"/>
    </location>
</feature>
<reference evidence="5" key="1">
    <citation type="submission" date="2009-03" db="EMBL/GenBank/DDBJ databases">
        <title>Caligus rogercresseyi ESTs and full-length cDNAs.</title>
        <authorList>
            <person name="Yasuike M."/>
            <person name="von Schalburg K."/>
            <person name="Cooper G."/>
            <person name="Leong J."/>
            <person name="Jones S.R.M."/>
            <person name="Koop B.F."/>
        </authorList>
    </citation>
    <scope>NUCLEOTIDE SEQUENCE</scope>
    <source>
        <tissue evidence="5">Whole tissue</tissue>
    </source>
</reference>
<dbReference type="Gene3D" id="3.30.70.330">
    <property type="match status" value="2"/>
</dbReference>
<dbReference type="GO" id="GO:0003729">
    <property type="term" value="F:mRNA binding"/>
    <property type="evidence" value="ECO:0007669"/>
    <property type="project" value="TreeGrafter"/>
</dbReference>
<dbReference type="AlphaFoldDB" id="C1BNF3"/>
<evidence type="ECO:0000256" key="3">
    <source>
        <dbReference type="SAM" id="MobiDB-lite"/>
    </source>
</evidence>
<protein>
    <submittedName>
        <fullName evidence="5">Serine-arginine protein 55</fullName>
    </submittedName>
</protein>
<feature type="domain" description="RRM" evidence="4">
    <location>
        <begin position="5"/>
        <end position="75"/>
    </location>
</feature>
<feature type="compositionally biased region" description="Basic and acidic residues" evidence="3">
    <location>
        <begin position="51"/>
        <end position="100"/>
    </location>
</feature>
<feature type="region of interest" description="Disordered" evidence="3">
    <location>
        <begin position="184"/>
        <end position="244"/>
    </location>
</feature>
<feature type="domain" description="RRM" evidence="4">
    <location>
        <begin position="112"/>
        <end position="185"/>
    </location>
</feature>
<evidence type="ECO:0000259" key="4">
    <source>
        <dbReference type="PROSITE" id="PS50102"/>
    </source>
</evidence>
<dbReference type="Pfam" id="PF00076">
    <property type="entry name" value="RRM_1"/>
    <property type="match status" value="2"/>
</dbReference>
<evidence type="ECO:0000313" key="5">
    <source>
        <dbReference type="EMBL" id="ACO10556.1"/>
    </source>
</evidence>